<dbReference type="InterPro" id="IPR038468">
    <property type="entry name" value="MmpS_C"/>
</dbReference>
<dbReference type="InterPro" id="IPR008693">
    <property type="entry name" value="MmpS"/>
</dbReference>
<dbReference type="Proteomes" id="UP000550501">
    <property type="component" value="Unassembled WGS sequence"/>
</dbReference>
<comment type="similarity">
    <text evidence="2">Belongs to the MmpS family.</text>
</comment>
<evidence type="ECO:0008006" key="11">
    <source>
        <dbReference type="Google" id="ProtNLM"/>
    </source>
</evidence>
<accession>A0A839Q789</accession>
<keyword evidence="3" id="KW-1003">Cell membrane</keyword>
<dbReference type="GO" id="GO:0005886">
    <property type="term" value="C:plasma membrane"/>
    <property type="evidence" value="ECO:0007669"/>
    <property type="project" value="UniProtKB-SubCell"/>
</dbReference>
<evidence type="ECO:0000256" key="1">
    <source>
        <dbReference type="ARBA" id="ARBA00004236"/>
    </source>
</evidence>
<feature type="compositionally biased region" description="Acidic residues" evidence="7">
    <location>
        <begin position="38"/>
        <end position="48"/>
    </location>
</feature>
<feature type="compositionally biased region" description="Polar residues" evidence="7">
    <location>
        <begin position="1"/>
        <end position="15"/>
    </location>
</feature>
<feature type="compositionally biased region" description="Gly residues" evidence="7">
    <location>
        <begin position="23"/>
        <end position="32"/>
    </location>
</feature>
<name>A0A839Q789_MYCIR</name>
<evidence type="ECO:0000256" key="7">
    <source>
        <dbReference type="SAM" id="MobiDB-lite"/>
    </source>
</evidence>
<keyword evidence="6 8" id="KW-0472">Membrane</keyword>
<dbReference type="AlphaFoldDB" id="A0A839Q789"/>
<keyword evidence="10" id="KW-1185">Reference proteome</keyword>
<comment type="subcellular location">
    <subcellularLocation>
        <location evidence="1">Cell membrane</location>
    </subcellularLocation>
</comment>
<sequence>MNRPYTAQSPYSLTPTERIRSPRGGGRGGRYGAYGTLDDSDPYGDSDTDALPPYSHDYDGSDYSDDYDGAENYDDYLDEARIDRRWMWIAGVAGAILFVAVITASMILGGSDSGSVSATVASPLPTSSAPEPSAAPAPRVAAPVTPTLPAETVTTVTPTAETPAPAPVAPAPVLLAPQAAPPPAAAVPGTVTYRITGNRQLIDLVTVIYTDAQGALQTDVNVALPWSKTIVLNPGVSLSSVTATSVGGQLNCAIVDANGSLIAAQNNNSIITNCTR</sequence>
<feature type="region of interest" description="Disordered" evidence="7">
    <location>
        <begin position="115"/>
        <end position="141"/>
    </location>
</feature>
<keyword evidence="5 8" id="KW-1133">Transmembrane helix</keyword>
<feature type="compositionally biased region" description="Low complexity" evidence="7">
    <location>
        <begin position="121"/>
        <end position="141"/>
    </location>
</feature>
<reference evidence="9 10" key="1">
    <citation type="submission" date="2020-08" db="EMBL/GenBank/DDBJ databases">
        <title>The Agave Microbiome: Exploring the role of microbial communities in plant adaptations to desert environments.</title>
        <authorList>
            <person name="Partida-Martinez L.P."/>
        </authorList>
    </citation>
    <scope>NUCLEOTIDE SEQUENCE [LARGE SCALE GENOMIC DNA]</scope>
    <source>
        <strain evidence="9 10">AT2.18</strain>
    </source>
</reference>
<evidence type="ECO:0000313" key="9">
    <source>
        <dbReference type="EMBL" id="MBB2991373.1"/>
    </source>
</evidence>
<evidence type="ECO:0000313" key="10">
    <source>
        <dbReference type="Proteomes" id="UP000550501"/>
    </source>
</evidence>
<comment type="caution">
    <text evidence="9">The sequence shown here is derived from an EMBL/GenBank/DDBJ whole genome shotgun (WGS) entry which is preliminary data.</text>
</comment>
<keyword evidence="4 8" id="KW-0812">Transmembrane</keyword>
<dbReference type="Gene3D" id="2.60.40.2880">
    <property type="entry name" value="MmpS1-5, C-terminal soluble domain"/>
    <property type="match status" value="1"/>
</dbReference>
<evidence type="ECO:0000256" key="2">
    <source>
        <dbReference type="ARBA" id="ARBA00007531"/>
    </source>
</evidence>
<gene>
    <name evidence="9" type="ORF">FHR72_002857</name>
</gene>
<proteinExistence type="inferred from homology"/>
<dbReference type="Pfam" id="PF05423">
    <property type="entry name" value="Mycobact_memb"/>
    <property type="match status" value="1"/>
</dbReference>
<evidence type="ECO:0000256" key="8">
    <source>
        <dbReference type="SAM" id="Phobius"/>
    </source>
</evidence>
<evidence type="ECO:0000256" key="5">
    <source>
        <dbReference type="ARBA" id="ARBA00022989"/>
    </source>
</evidence>
<evidence type="ECO:0000256" key="3">
    <source>
        <dbReference type="ARBA" id="ARBA00022475"/>
    </source>
</evidence>
<protein>
    <recommendedName>
        <fullName evidence="11">MmpS3 protein</fullName>
    </recommendedName>
</protein>
<dbReference type="RefSeq" id="WP_183468986.1">
    <property type="nucleotide sequence ID" value="NZ_JACHVU010000005.1"/>
</dbReference>
<evidence type="ECO:0000256" key="6">
    <source>
        <dbReference type="ARBA" id="ARBA00023136"/>
    </source>
</evidence>
<feature type="transmembrane region" description="Helical" evidence="8">
    <location>
        <begin position="86"/>
        <end position="108"/>
    </location>
</feature>
<evidence type="ECO:0000256" key="4">
    <source>
        <dbReference type="ARBA" id="ARBA00022692"/>
    </source>
</evidence>
<dbReference type="EMBL" id="JACHVU010000005">
    <property type="protein sequence ID" value="MBB2991373.1"/>
    <property type="molecule type" value="Genomic_DNA"/>
</dbReference>
<organism evidence="9 10">
    <name type="scientific">Mycolicibacterium iranicum</name>
    <name type="common">Mycobacterium iranicum</name>
    <dbReference type="NCBI Taxonomy" id="912594"/>
    <lineage>
        <taxon>Bacteria</taxon>
        <taxon>Bacillati</taxon>
        <taxon>Actinomycetota</taxon>
        <taxon>Actinomycetes</taxon>
        <taxon>Mycobacteriales</taxon>
        <taxon>Mycobacteriaceae</taxon>
        <taxon>Mycolicibacterium</taxon>
    </lineage>
</organism>
<feature type="region of interest" description="Disordered" evidence="7">
    <location>
        <begin position="1"/>
        <end position="66"/>
    </location>
</feature>